<evidence type="ECO:0000256" key="1">
    <source>
        <dbReference type="SAM" id="MobiDB-lite"/>
    </source>
</evidence>
<feature type="region of interest" description="Disordered" evidence="1">
    <location>
        <begin position="426"/>
        <end position="530"/>
    </location>
</feature>
<evidence type="ECO:0008006" key="4">
    <source>
        <dbReference type="Google" id="ProtNLM"/>
    </source>
</evidence>
<feature type="compositionally biased region" description="Low complexity" evidence="1">
    <location>
        <begin position="491"/>
        <end position="517"/>
    </location>
</feature>
<sequence length="530" mass="58081">MSSPGSTADQDEIKKTNKRRAIIQSDDEGDEAGPSGSPKVDKQAEKSDNDDNDDDLFGKDEAADDDDEDAIKPSGRARRKVDSSSPAAVSRERSRSPTASSQGVVDPREFREMSAEAPMGYREGAEEEQREVQEASFSLPSLPVRRGAAHFYARLPNLLQYRAEAFDVESFDEKLEDEMLQNREGIRIDDEGLRSLLTTSNTIRWRWSNKRDSNGVRKPESNARVVRWSDGTSSLQLGSEFYDITTTSERVQNKTSSQPQTQSSSQSQQATVAPSASIIPPQPVQHLTHLFVKHDGQDQVNMFQAEAPIMGSMTFRPTSISSESHQRLAKAVRQQRGTLVKETVTKEDPELVKIRAEKEEKFKRQARLREQRRIRAAKGGADEEDDDAFWASAGRAVRKHGAPGAARAGATASQAALDADLDAVDDVEGAVIDDDDGFVVDDEDEEDAEGEDDEGDGEGEMEVDEPDEMDRMEAEMEKQEALRLANKASNGAAPASTDAPAGAETEATSTADAAGASARRRRIVDSDDED</sequence>
<dbReference type="Pfam" id="PF04004">
    <property type="entry name" value="Leo1"/>
    <property type="match status" value="1"/>
</dbReference>
<protein>
    <recommendedName>
        <fullName evidence="4">Leo1-domain-containing protein</fullName>
    </recommendedName>
</protein>
<gene>
    <name evidence="2" type="ORF">FA14DRAFT_161398</name>
</gene>
<dbReference type="PANTHER" id="PTHR23146:SF0">
    <property type="entry name" value="RNA POLYMERASE-ASSOCIATED PROTEIN LEO1"/>
    <property type="match status" value="1"/>
</dbReference>
<dbReference type="GeneID" id="37020883"/>
<dbReference type="EMBL" id="KZ819604">
    <property type="protein sequence ID" value="PWN33644.1"/>
    <property type="molecule type" value="Genomic_DNA"/>
</dbReference>
<dbReference type="STRING" id="1280837.A0A316V8T1"/>
<dbReference type="PANTHER" id="PTHR23146">
    <property type="entry name" value="LEO1 PROTEIN"/>
    <property type="match status" value="1"/>
</dbReference>
<feature type="compositionally biased region" description="Acidic residues" evidence="1">
    <location>
        <begin position="426"/>
        <end position="468"/>
    </location>
</feature>
<feature type="compositionally biased region" description="Low complexity" evidence="1">
    <location>
        <begin position="255"/>
        <end position="275"/>
    </location>
</feature>
<dbReference type="OrthoDB" id="20844at2759"/>
<organism evidence="2 3">
    <name type="scientific">Meira miltonrushii</name>
    <dbReference type="NCBI Taxonomy" id="1280837"/>
    <lineage>
        <taxon>Eukaryota</taxon>
        <taxon>Fungi</taxon>
        <taxon>Dikarya</taxon>
        <taxon>Basidiomycota</taxon>
        <taxon>Ustilaginomycotina</taxon>
        <taxon>Exobasidiomycetes</taxon>
        <taxon>Exobasidiales</taxon>
        <taxon>Brachybasidiaceae</taxon>
        <taxon>Meira</taxon>
    </lineage>
</organism>
<dbReference type="GO" id="GO:1990269">
    <property type="term" value="F:RNA polymerase II C-terminal domain phosphoserine binding"/>
    <property type="evidence" value="ECO:0007669"/>
    <property type="project" value="TreeGrafter"/>
</dbReference>
<evidence type="ECO:0000313" key="3">
    <source>
        <dbReference type="Proteomes" id="UP000245771"/>
    </source>
</evidence>
<dbReference type="GO" id="GO:0032968">
    <property type="term" value="P:positive regulation of transcription elongation by RNA polymerase II"/>
    <property type="evidence" value="ECO:0007669"/>
    <property type="project" value="TreeGrafter"/>
</dbReference>
<feature type="compositionally biased region" description="Basic and acidic residues" evidence="1">
    <location>
        <begin position="469"/>
        <end position="481"/>
    </location>
</feature>
<feature type="region of interest" description="Disordered" evidence="1">
    <location>
        <begin position="1"/>
        <end position="127"/>
    </location>
</feature>
<feature type="compositionally biased region" description="Basic and acidic residues" evidence="1">
    <location>
        <begin position="39"/>
        <end position="49"/>
    </location>
</feature>
<dbReference type="Proteomes" id="UP000245771">
    <property type="component" value="Unassembled WGS sequence"/>
</dbReference>
<dbReference type="AlphaFoldDB" id="A0A316V8T1"/>
<proteinExistence type="predicted"/>
<keyword evidence="3" id="KW-1185">Reference proteome</keyword>
<name>A0A316V8T1_9BASI</name>
<dbReference type="FunCoup" id="A0A316V8T1">
    <property type="interactions" value="145"/>
</dbReference>
<dbReference type="GO" id="GO:0016593">
    <property type="term" value="C:Cdc73/Paf1 complex"/>
    <property type="evidence" value="ECO:0007669"/>
    <property type="project" value="InterPro"/>
</dbReference>
<dbReference type="GO" id="GO:0006368">
    <property type="term" value="P:transcription elongation by RNA polymerase II"/>
    <property type="evidence" value="ECO:0007669"/>
    <property type="project" value="InterPro"/>
</dbReference>
<reference evidence="2 3" key="1">
    <citation type="journal article" date="2018" name="Mol. Biol. Evol.">
        <title>Broad Genomic Sampling Reveals a Smut Pathogenic Ancestry of the Fungal Clade Ustilaginomycotina.</title>
        <authorList>
            <person name="Kijpornyongpan T."/>
            <person name="Mondo S.J."/>
            <person name="Barry K."/>
            <person name="Sandor L."/>
            <person name="Lee J."/>
            <person name="Lipzen A."/>
            <person name="Pangilinan J."/>
            <person name="LaButti K."/>
            <person name="Hainaut M."/>
            <person name="Henrissat B."/>
            <person name="Grigoriev I.V."/>
            <person name="Spatafora J.W."/>
            <person name="Aime M.C."/>
        </authorList>
    </citation>
    <scope>NUCLEOTIDE SEQUENCE [LARGE SCALE GENOMIC DNA]</scope>
    <source>
        <strain evidence="2 3">MCA 3882</strain>
    </source>
</reference>
<feature type="region of interest" description="Disordered" evidence="1">
    <location>
        <begin position="249"/>
        <end position="275"/>
    </location>
</feature>
<evidence type="ECO:0000313" key="2">
    <source>
        <dbReference type="EMBL" id="PWN33644.1"/>
    </source>
</evidence>
<dbReference type="InParanoid" id="A0A316V8T1"/>
<dbReference type="RefSeq" id="XP_025353946.1">
    <property type="nucleotide sequence ID" value="XM_025499102.1"/>
</dbReference>
<accession>A0A316V8T1</accession>
<dbReference type="InterPro" id="IPR007149">
    <property type="entry name" value="Leo1"/>
</dbReference>